<keyword evidence="6" id="KW-0349">Heme</keyword>
<comment type="caution">
    <text evidence="15">The sequence shown here is derived from an EMBL/GenBank/DDBJ whole genome shotgun (WGS) entry which is preliminary data.</text>
</comment>
<evidence type="ECO:0000256" key="9">
    <source>
        <dbReference type="ARBA" id="ARBA00022989"/>
    </source>
</evidence>
<comment type="subcellular location">
    <subcellularLocation>
        <location evidence="3">Membrane</location>
    </subcellularLocation>
</comment>
<organism evidence="15 16">
    <name type="scientific">Trinickia symbiotica</name>
    <dbReference type="NCBI Taxonomy" id="863227"/>
    <lineage>
        <taxon>Bacteria</taxon>
        <taxon>Pseudomonadati</taxon>
        <taxon>Pseudomonadota</taxon>
        <taxon>Betaproteobacteria</taxon>
        <taxon>Burkholderiales</taxon>
        <taxon>Burkholderiaceae</taxon>
        <taxon>Trinickia</taxon>
    </lineage>
</organism>
<feature type="transmembrane region" description="Helical" evidence="14">
    <location>
        <begin position="77"/>
        <end position="102"/>
    </location>
</feature>
<dbReference type="EMBL" id="PNYC01000014">
    <property type="protein sequence ID" value="PMS34827.1"/>
    <property type="molecule type" value="Genomic_DNA"/>
</dbReference>
<evidence type="ECO:0000256" key="6">
    <source>
        <dbReference type="ARBA" id="ARBA00022617"/>
    </source>
</evidence>
<keyword evidence="8" id="KW-0479">Metal-binding</keyword>
<comment type="similarity">
    <text evidence="4">Belongs to the cytochrome b560 family.</text>
</comment>
<feature type="transmembrane region" description="Helical" evidence="14">
    <location>
        <begin position="31"/>
        <end position="57"/>
    </location>
</feature>
<feature type="transmembrane region" description="Helical" evidence="14">
    <location>
        <begin position="114"/>
        <end position="133"/>
    </location>
</feature>
<dbReference type="RefSeq" id="WP_018443543.1">
    <property type="nucleotide sequence ID" value="NZ_KB890209.1"/>
</dbReference>
<dbReference type="PANTHER" id="PTHR41910:SF1">
    <property type="entry name" value="SUCCINATE DEHYDROGENASE HYDROPHOBIC MEMBRANE ANCHOR SUBUNIT"/>
    <property type="match status" value="1"/>
</dbReference>
<evidence type="ECO:0000256" key="7">
    <source>
        <dbReference type="ARBA" id="ARBA00022692"/>
    </source>
</evidence>
<dbReference type="InterPro" id="IPR014314">
    <property type="entry name" value="Succ_DH_cytb556"/>
</dbReference>
<evidence type="ECO:0000256" key="12">
    <source>
        <dbReference type="ARBA" id="ARBA00025912"/>
    </source>
</evidence>
<dbReference type="SUPFAM" id="SSF81343">
    <property type="entry name" value="Fumarate reductase respiratory complex transmembrane subunits"/>
    <property type="match status" value="1"/>
</dbReference>
<evidence type="ECO:0000256" key="3">
    <source>
        <dbReference type="ARBA" id="ARBA00004370"/>
    </source>
</evidence>
<dbReference type="Proteomes" id="UP000235777">
    <property type="component" value="Unassembled WGS sequence"/>
</dbReference>
<evidence type="ECO:0000256" key="13">
    <source>
        <dbReference type="SAM" id="MobiDB-lite"/>
    </source>
</evidence>
<evidence type="ECO:0000256" key="2">
    <source>
        <dbReference type="ARBA" id="ARBA00004050"/>
    </source>
</evidence>
<dbReference type="PANTHER" id="PTHR41910">
    <property type="entry name" value="SUCCINATE DEHYDROGENASE 2 MEMBRANE SUBUNIT SDHC"/>
    <property type="match status" value="1"/>
</dbReference>
<dbReference type="AlphaFoldDB" id="A0A2N7WZM3"/>
<keyword evidence="10" id="KW-0408">Iron</keyword>
<keyword evidence="11 14" id="KW-0472">Membrane</keyword>
<dbReference type="InterPro" id="IPR039023">
    <property type="entry name" value="SdhC_prok"/>
</dbReference>
<feature type="region of interest" description="Disordered" evidence="13">
    <location>
        <begin position="1"/>
        <end position="20"/>
    </location>
</feature>
<proteinExistence type="inferred from homology"/>
<accession>A0A2N7WZM3</accession>
<evidence type="ECO:0000256" key="1">
    <source>
        <dbReference type="ARBA" id="ARBA00001971"/>
    </source>
</evidence>
<evidence type="ECO:0000256" key="4">
    <source>
        <dbReference type="ARBA" id="ARBA00007244"/>
    </source>
</evidence>
<protein>
    <recommendedName>
        <fullName evidence="5">Succinate dehydrogenase cytochrome b556 subunit</fullName>
    </recommendedName>
</protein>
<dbReference type="NCBIfam" id="TIGR02970">
    <property type="entry name" value="succ_dehyd_cytB"/>
    <property type="match status" value="1"/>
</dbReference>
<keyword evidence="7 14" id="KW-0812">Transmembrane</keyword>
<evidence type="ECO:0000256" key="10">
    <source>
        <dbReference type="ARBA" id="ARBA00023004"/>
    </source>
</evidence>
<dbReference type="InterPro" id="IPR034804">
    <property type="entry name" value="SQR/QFR_C/D"/>
</dbReference>
<dbReference type="STRING" id="863227.GCA_000373005_04928"/>
<dbReference type="Pfam" id="PF01127">
    <property type="entry name" value="Sdh_cyt"/>
    <property type="match status" value="1"/>
</dbReference>
<evidence type="ECO:0000256" key="11">
    <source>
        <dbReference type="ARBA" id="ARBA00023136"/>
    </source>
</evidence>
<sequence>MSNVEWLSGGTGARGATPGRRADIRARNHPAWWAFLVHRISGVALALFLPAHFWALGTALHGARALESFLAITRQPAFVFAEWGLVTLLAAHLIGGVRILLIEFGPWSGLRKDLIALTAGGALVVGLAFALSLTL</sequence>
<evidence type="ECO:0000313" key="15">
    <source>
        <dbReference type="EMBL" id="PMS34827.1"/>
    </source>
</evidence>
<keyword evidence="16" id="KW-1185">Reference proteome</keyword>
<name>A0A2N7WZM3_9BURK</name>
<comment type="cofactor">
    <cofactor evidence="1">
        <name>heme</name>
        <dbReference type="ChEBI" id="CHEBI:30413"/>
    </cofactor>
</comment>
<dbReference type="GO" id="GO:0009055">
    <property type="term" value="F:electron transfer activity"/>
    <property type="evidence" value="ECO:0007669"/>
    <property type="project" value="InterPro"/>
</dbReference>
<reference evidence="15 16" key="1">
    <citation type="submission" date="2018-01" db="EMBL/GenBank/DDBJ databases">
        <title>Whole genome analyses suggest that Burkholderia sensu lato contains two further novel genera in the rhizoxinica-symbiotica group Mycetohabitans gen. nov., and Trinickia gen. nov.: implications for the evolution of diazotrophy and nodulation in the Burkholderiaceae.</title>
        <authorList>
            <person name="Estrada-de los Santos P."/>
            <person name="Palmer M."/>
            <person name="Chavez-Ramirez B."/>
            <person name="Beukes C."/>
            <person name="Steenkamp E.T."/>
            <person name="Hirsch A.M."/>
            <person name="Manyaka P."/>
            <person name="Maluk M."/>
            <person name="Lafos M."/>
            <person name="Crook M."/>
            <person name="Gross E."/>
            <person name="Simon M.F."/>
            <person name="Bueno dos Reis Junior F."/>
            <person name="Poole P.S."/>
            <person name="Venter S.N."/>
            <person name="James E.K."/>
        </authorList>
    </citation>
    <scope>NUCLEOTIDE SEQUENCE [LARGE SCALE GENOMIC DNA]</scope>
    <source>
        <strain evidence="15 16">JPY 581</strain>
    </source>
</reference>
<dbReference type="OrthoDB" id="8964564at2"/>
<gene>
    <name evidence="15" type="primary">sdhC</name>
    <name evidence="15" type="ORF">C0Z20_20715</name>
</gene>
<dbReference type="GO" id="GO:0006099">
    <property type="term" value="P:tricarboxylic acid cycle"/>
    <property type="evidence" value="ECO:0007669"/>
    <property type="project" value="InterPro"/>
</dbReference>
<dbReference type="GO" id="GO:0016020">
    <property type="term" value="C:membrane"/>
    <property type="evidence" value="ECO:0007669"/>
    <property type="project" value="UniProtKB-SubCell"/>
</dbReference>
<dbReference type="GO" id="GO:0046872">
    <property type="term" value="F:metal ion binding"/>
    <property type="evidence" value="ECO:0007669"/>
    <property type="project" value="UniProtKB-KW"/>
</dbReference>
<evidence type="ECO:0000256" key="8">
    <source>
        <dbReference type="ARBA" id="ARBA00022723"/>
    </source>
</evidence>
<evidence type="ECO:0000313" key="16">
    <source>
        <dbReference type="Proteomes" id="UP000235777"/>
    </source>
</evidence>
<comment type="subunit">
    <text evidence="12">Part of an enzyme complex containing four subunits: a flavoprotein, an iron-sulfur protein, plus two membrane-anchoring proteins, SdhC and SdhD. The complex can form homotrimers.</text>
</comment>
<dbReference type="InterPro" id="IPR000701">
    <property type="entry name" value="SuccDH_FuR_B_TM-su"/>
</dbReference>
<dbReference type="Gene3D" id="1.20.1300.10">
    <property type="entry name" value="Fumarate reductase/succinate dehydrogenase, transmembrane subunit"/>
    <property type="match status" value="1"/>
</dbReference>
<evidence type="ECO:0000256" key="14">
    <source>
        <dbReference type="SAM" id="Phobius"/>
    </source>
</evidence>
<comment type="function">
    <text evidence="2">Membrane-anchoring subunit of succinate dehydrogenase (SDH).</text>
</comment>
<keyword evidence="9 14" id="KW-1133">Transmembrane helix</keyword>
<evidence type="ECO:0000256" key="5">
    <source>
        <dbReference type="ARBA" id="ARBA00020076"/>
    </source>
</evidence>